<keyword evidence="2" id="KW-0698">rRNA processing</keyword>
<dbReference type="AlphaFoldDB" id="A0A914WXB8"/>
<keyword evidence="7" id="KW-1185">Reference proteome</keyword>
<dbReference type="SUPFAM" id="SSF50249">
    <property type="entry name" value="Nucleic acid-binding proteins"/>
    <property type="match status" value="2"/>
</dbReference>
<proteinExistence type="predicted"/>
<keyword evidence="4" id="KW-0539">Nucleus</keyword>
<keyword evidence="3" id="KW-0271">Exosome</keyword>
<dbReference type="GO" id="GO:0000175">
    <property type="term" value="F:3'-5'-RNA exonuclease activity"/>
    <property type="evidence" value="ECO:0007669"/>
    <property type="project" value="TreeGrafter"/>
</dbReference>
<organism evidence="7 8">
    <name type="scientific">Plectus sambesii</name>
    <dbReference type="NCBI Taxonomy" id="2011161"/>
    <lineage>
        <taxon>Eukaryota</taxon>
        <taxon>Metazoa</taxon>
        <taxon>Ecdysozoa</taxon>
        <taxon>Nematoda</taxon>
        <taxon>Chromadorea</taxon>
        <taxon>Plectida</taxon>
        <taxon>Plectina</taxon>
        <taxon>Plectoidea</taxon>
        <taxon>Plectidae</taxon>
        <taxon>Plectus</taxon>
    </lineage>
</organism>
<evidence type="ECO:0000256" key="4">
    <source>
        <dbReference type="ARBA" id="ARBA00023242"/>
    </source>
</evidence>
<dbReference type="GO" id="GO:0004519">
    <property type="term" value="F:endonuclease activity"/>
    <property type="evidence" value="ECO:0007669"/>
    <property type="project" value="TreeGrafter"/>
</dbReference>
<dbReference type="InterPro" id="IPR050180">
    <property type="entry name" value="RNR_Ribonuclease"/>
</dbReference>
<dbReference type="GO" id="GO:0003723">
    <property type="term" value="F:RNA binding"/>
    <property type="evidence" value="ECO:0007669"/>
    <property type="project" value="InterPro"/>
</dbReference>
<evidence type="ECO:0000256" key="3">
    <source>
        <dbReference type="ARBA" id="ARBA00022835"/>
    </source>
</evidence>
<dbReference type="Gene3D" id="2.40.50.140">
    <property type="entry name" value="Nucleic acid-binding proteins"/>
    <property type="match status" value="1"/>
</dbReference>
<dbReference type="InterPro" id="IPR022966">
    <property type="entry name" value="RNase_II/R_CS"/>
</dbReference>
<dbReference type="Pfam" id="PF17215">
    <property type="entry name" value="Rrp44_S1"/>
    <property type="match status" value="1"/>
</dbReference>
<dbReference type="Pfam" id="PF00773">
    <property type="entry name" value="RNB"/>
    <property type="match status" value="1"/>
</dbReference>
<evidence type="ECO:0000256" key="1">
    <source>
        <dbReference type="ARBA" id="ARBA00004123"/>
    </source>
</evidence>
<dbReference type="GO" id="GO:0016075">
    <property type="term" value="P:rRNA catabolic process"/>
    <property type="evidence" value="ECO:0007669"/>
    <property type="project" value="TreeGrafter"/>
</dbReference>
<dbReference type="GO" id="GO:0000177">
    <property type="term" value="C:cytoplasmic exosome (RNase complex)"/>
    <property type="evidence" value="ECO:0007669"/>
    <property type="project" value="TreeGrafter"/>
</dbReference>
<feature type="domain" description="RNB" evidence="5">
    <location>
        <begin position="4"/>
        <end position="65"/>
    </location>
</feature>
<dbReference type="InterPro" id="IPR001900">
    <property type="entry name" value="RNase_II/R"/>
</dbReference>
<name>A0A914WXB8_9BILA</name>
<accession>A0A914WXB8</accession>
<dbReference type="Proteomes" id="UP000887566">
    <property type="component" value="Unplaced"/>
</dbReference>
<evidence type="ECO:0000313" key="8">
    <source>
        <dbReference type="WBParaSite" id="PSAMB.scaffold5760size10932.g27247.t1"/>
    </source>
</evidence>
<comment type="subcellular location">
    <subcellularLocation>
        <location evidence="1">Nucleus</location>
    </subcellularLocation>
</comment>
<dbReference type="PROSITE" id="PS01175">
    <property type="entry name" value="RIBONUCLEASE_II"/>
    <property type="match status" value="1"/>
</dbReference>
<evidence type="ECO:0000259" key="5">
    <source>
        <dbReference type="Pfam" id="PF00773"/>
    </source>
</evidence>
<evidence type="ECO:0000313" key="7">
    <source>
        <dbReference type="Proteomes" id="UP000887566"/>
    </source>
</evidence>
<dbReference type="GO" id="GO:0006364">
    <property type="term" value="P:rRNA processing"/>
    <property type="evidence" value="ECO:0007669"/>
    <property type="project" value="UniProtKB-KW"/>
</dbReference>
<dbReference type="GO" id="GO:0000176">
    <property type="term" value="C:nuclear exosome (RNase complex)"/>
    <property type="evidence" value="ECO:0007669"/>
    <property type="project" value="TreeGrafter"/>
</dbReference>
<feature type="domain" description="Exosome complex exonuclease RRP44 S1" evidence="6">
    <location>
        <begin position="117"/>
        <end position="186"/>
    </location>
</feature>
<dbReference type="GO" id="GO:0071031">
    <property type="term" value="P:nuclear mRNA surveillance of mRNA 3'-end processing"/>
    <property type="evidence" value="ECO:0007669"/>
    <property type="project" value="TreeGrafter"/>
</dbReference>
<dbReference type="WBParaSite" id="PSAMB.scaffold5760size10932.g27247.t1">
    <property type="protein sequence ID" value="PSAMB.scaffold5760size10932.g27247.t1"/>
    <property type="gene ID" value="PSAMB.scaffold5760size10932.g27247"/>
</dbReference>
<evidence type="ECO:0000256" key="2">
    <source>
        <dbReference type="ARBA" id="ARBA00022552"/>
    </source>
</evidence>
<dbReference type="InterPro" id="IPR033770">
    <property type="entry name" value="RRP44_S1"/>
</dbReference>
<evidence type="ECO:0000259" key="6">
    <source>
        <dbReference type="Pfam" id="PF17215"/>
    </source>
</evidence>
<dbReference type="PANTHER" id="PTHR23355:SF35">
    <property type="entry name" value="EXOSOME COMPLEX EXONUCLEASE RRP44"/>
    <property type="match status" value="1"/>
</dbReference>
<dbReference type="InterPro" id="IPR012340">
    <property type="entry name" value="NA-bd_OB-fold"/>
</dbReference>
<protein>
    <submittedName>
        <fullName evidence="8">Exosome complex exonuclease RRP44</fullName>
    </submittedName>
</protein>
<dbReference type="PANTHER" id="PTHR23355">
    <property type="entry name" value="RIBONUCLEASE"/>
    <property type="match status" value="1"/>
</dbReference>
<sequence length="227" mass="25838">PFFNTMLRILTTRCMTQAVYFASGTLPVEQYYHFGLAAPIYTHFTSPIRRYADLMVHRLLAAAIKADNTTPSMIDKRRTHNICANLNYRHKQAQYAGRASVLLNTHLFFKDKVQDLEGYILSVRRNAIQVLIPKYGLESAVFVNADSPFVFNEDDCSMRSPDVTLRMFDRVVVQLSLNTKDEQHPKLQLKLVQPKVDGFSVDSLLSAPDLPTDAPMNDPKRQMLTAK</sequence>
<dbReference type="FunFam" id="2.40.50.140:FF:000125">
    <property type="entry name" value="exosome complex exonuclease RRP44 isoform X1"/>
    <property type="match status" value="1"/>
</dbReference>
<reference evidence="8" key="1">
    <citation type="submission" date="2022-11" db="UniProtKB">
        <authorList>
            <consortium name="WormBaseParasite"/>
        </authorList>
    </citation>
    <scope>IDENTIFICATION</scope>
</reference>